<dbReference type="GO" id="GO:0006508">
    <property type="term" value="P:proteolysis"/>
    <property type="evidence" value="ECO:0007669"/>
    <property type="project" value="UniProtKB-KW"/>
</dbReference>
<dbReference type="GO" id="GO:0009002">
    <property type="term" value="F:serine-type D-Ala-D-Ala carboxypeptidase activity"/>
    <property type="evidence" value="ECO:0007669"/>
    <property type="project" value="UniProtKB-EC"/>
</dbReference>
<feature type="domain" description="Penicillin-binding protein dimerisation" evidence="16">
    <location>
        <begin position="63"/>
        <end position="238"/>
    </location>
</feature>
<evidence type="ECO:0000256" key="3">
    <source>
        <dbReference type="ARBA" id="ARBA00022475"/>
    </source>
</evidence>
<dbReference type="Gene3D" id="3.30.1390.30">
    <property type="entry name" value="Penicillin-binding protein 2a, domain 3"/>
    <property type="match status" value="1"/>
</dbReference>
<evidence type="ECO:0000256" key="8">
    <source>
        <dbReference type="ARBA" id="ARBA00022801"/>
    </source>
</evidence>
<dbReference type="Pfam" id="PF00905">
    <property type="entry name" value="Transpeptidase"/>
    <property type="match status" value="1"/>
</dbReference>
<keyword evidence="3" id="KW-1003">Cell membrane</keyword>
<evidence type="ECO:0000256" key="13">
    <source>
        <dbReference type="ARBA" id="ARBA00023316"/>
    </source>
</evidence>
<keyword evidence="7 14" id="KW-0812">Transmembrane</keyword>
<evidence type="ECO:0000256" key="4">
    <source>
        <dbReference type="ARBA" id="ARBA00022519"/>
    </source>
</evidence>
<name>A0A850Q6Z8_9RHOB</name>
<keyword evidence="6" id="KW-0645">Protease</keyword>
<accession>A0A850Q6Z8</accession>
<dbReference type="FunFam" id="3.40.710.10:FF:000024">
    <property type="entry name" value="Penicillin-binding protein 2"/>
    <property type="match status" value="1"/>
</dbReference>
<dbReference type="InterPro" id="IPR012338">
    <property type="entry name" value="Beta-lactam/transpept-like"/>
</dbReference>
<evidence type="ECO:0000256" key="12">
    <source>
        <dbReference type="ARBA" id="ARBA00023136"/>
    </source>
</evidence>
<dbReference type="InterPro" id="IPR036138">
    <property type="entry name" value="PBP_dimer_sf"/>
</dbReference>
<sequence>MRRSERDTTTSHRRITRRGLIVGGMQMGFVALLAARMRHMQVNQAEEFRLLAEENRIKVRLLPPARGLIMDREGTPIATNEPSYRIVIVPEDAGNVEEVLDRLSKIIHLESDDLNRARTEMERMRTAPFLPVTIADRVSWEEISKVAVNAPALPGITPEVGLSRKYPLAGDFAHVVGYVGPVSDYDLSKIEEPDQLLRIPRFQIGKIGVEAKLEDMLRGSAGTKQEEVNAAGRVMRELERREGIAGANVQLTIDHKLQSYIQARLGHESASAVVLDCDTGDILGIGSAPSFDPNLFVRGISVSDYSILRDNDHRPLASKTVQDAYPPGSTFKMVTALAGLDAGVITSNDTAYCPGHFEVGGRRFHCWKRSGHGSMDLISSLRHSCDVYYYDLALKVGIEKIAETARKLGLGERFDIPMSAVAAGLTPDKQWKLEARGEDWLIGDTVNASIGQGYVLSTPLQLAVMSARIATGRSVTPRLIKSIDGKPTPEQGGESLGINEDYLRQVRRGMFAVVNNRRGTAYKSRIEDETKRMAGKTGTAQVSNRVVRNDEVPWRERDHALFVCFAPYERPKVAVAVVVEHGGGGSATAAPIARDIALEALFGGPPPPEAYPSADRDKIMEERKKIEELMQAKTAEGNIRA</sequence>
<evidence type="ECO:0000259" key="16">
    <source>
        <dbReference type="Pfam" id="PF03717"/>
    </source>
</evidence>
<keyword evidence="4" id="KW-0997">Cell inner membrane</keyword>
<evidence type="ECO:0000313" key="17">
    <source>
        <dbReference type="EMBL" id="NVO22490.1"/>
    </source>
</evidence>
<dbReference type="GO" id="GO:0005886">
    <property type="term" value="C:plasma membrane"/>
    <property type="evidence" value="ECO:0007669"/>
    <property type="project" value="UniProtKB-SubCell"/>
</dbReference>
<dbReference type="InterPro" id="IPR001460">
    <property type="entry name" value="PCN-bd_Tpept"/>
</dbReference>
<keyword evidence="9" id="KW-0133">Cell shape</keyword>
<dbReference type="GO" id="GO:0009252">
    <property type="term" value="P:peptidoglycan biosynthetic process"/>
    <property type="evidence" value="ECO:0007669"/>
    <property type="project" value="UniProtKB-KW"/>
</dbReference>
<dbReference type="SUPFAM" id="SSF56601">
    <property type="entry name" value="beta-lactamase/transpeptidase-like"/>
    <property type="match status" value="1"/>
</dbReference>
<dbReference type="Gene3D" id="3.90.1310.10">
    <property type="entry name" value="Penicillin-binding protein 2a (Domain 2)"/>
    <property type="match status" value="1"/>
</dbReference>
<dbReference type="Pfam" id="PF03717">
    <property type="entry name" value="PBP_dimer"/>
    <property type="match status" value="1"/>
</dbReference>
<evidence type="ECO:0000256" key="9">
    <source>
        <dbReference type="ARBA" id="ARBA00022960"/>
    </source>
</evidence>
<evidence type="ECO:0000256" key="14">
    <source>
        <dbReference type="SAM" id="Phobius"/>
    </source>
</evidence>
<evidence type="ECO:0000256" key="7">
    <source>
        <dbReference type="ARBA" id="ARBA00022692"/>
    </source>
</evidence>
<dbReference type="GO" id="GO:0071972">
    <property type="term" value="F:peptidoglycan L,D-transpeptidase activity"/>
    <property type="evidence" value="ECO:0007669"/>
    <property type="project" value="TreeGrafter"/>
</dbReference>
<keyword evidence="12 14" id="KW-0472">Membrane</keyword>
<keyword evidence="5 17" id="KW-0121">Carboxypeptidase</keyword>
<dbReference type="Gene3D" id="3.40.710.10">
    <property type="entry name" value="DD-peptidase/beta-lactamase superfamily"/>
    <property type="match status" value="1"/>
</dbReference>
<dbReference type="GO" id="GO:0008360">
    <property type="term" value="P:regulation of cell shape"/>
    <property type="evidence" value="ECO:0007669"/>
    <property type="project" value="UniProtKB-KW"/>
</dbReference>
<feature type="transmembrane region" description="Helical" evidence="14">
    <location>
        <begin position="20"/>
        <end position="37"/>
    </location>
</feature>
<dbReference type="PANTHER" id="PTHR30627:SF2">
    <property type="entry name" value="PEPTIDOGLYCAN D,D-TRANSPEPTIDASE MRDA"/>
    <property type="match status" value="1"/>
</dbReference>
<reference evidence="17 18" key="1">
    <citation type="submission" date="2020-04" db="EMBL/GenBank/DDBJ databases">
        <title>Donghicola sp., a member of the Rhodobacteraceae family isolated from mangrove forest in Thailand.</title>
        <authorList>
            <person name="Charoenyingcharoen P."/>
            <person name="Yukphan P."/>
        </authorList>
    </citation>
    <scope>NUCLEOTIDE SEQUENCE [LARGE SCALE GENOMIC DNA]</scope>
    <source>
        <strain evidence="17 18">B5-SW-15</strain>
    </source>
</reference>
<dbReference type="RefSeq" id="WP_177156726.1">
    <property type="nucleotide sequence ID" value="NZ_JABCJE010000001.1"/>
</dbReference>
<keyword evidence="8 17" id="KW-0378">Hydrolase</keyword>
<dbReference type="PANTHER" id="PTHR30627">
    <property type="entry name" value="PEPTIDOGLYCAN D,D-TRANSPEPTIDASE"/>
    <property type="match status" value="1"/>
</dbReference>
<dbReference type="EC" id="3.4.16.4" evidence="17"/>
<evidence type="ECO:0000256" key="6">
    <source>
        <dbReference type="ARBA" id="ARBA00022670"/>
    </source>
</evidence>
<keyword evidence="10" id="KW-0573">Peptidoglycan synthesis</keyword>
<dbReference type="GO" id="GO:0008658">
    <property type="term" value="F:penicillin binding"/>
    <property type="evidence" value="ECO:0007669"/>
    <property type="project" value="InterPro"/>
</dbReference>
<dbReference type="InterPro" id="IPR017790">
    <property type="entry name" value="Penicillin-binding_protein_2"/>
</dbReference>
<evidence type="ECO:0000256" key="5">
    <source>
        <dbReference type="ARBA" id="ARBA00022645"/>
    </source>
</evidence>
<dbReference type="InterPro" id="IPR050515">
    <property type="entry name" value="Beta-lactam/transpept"/>
</dbReference>
<dbReference type="GO" id="GO:0071555">
    <property type="term" value="P:cell wall organization"/>
    <property type="evidence" value="ECO:0007669"/>
    <property type="project" value="UniProtKB-KW"/>
</dbReference>
<comment type="subcellular location">
    <subcellularLocation>
        <location evidence="2">Cell membrane</location>
    </subcellularLocation>
    <subcellularLocation>
        <location evidence="1">Membrane</location>
        <topology evidence="1">Single-pass membrane protein</topology>
    </subcellularLocation>
</comment>
<dbReference type="NCBIfam" id="TIGR03423">
    <property type="entry name" value="pbp2_mrdA"/>
    <property type="match status" value="1"/>
</dbReference>
<gene>
    <name evidence="17" type="primary">mrdA</name>
    <name evidence="17" type="ORF">HJ536_03895</name>
</gene>
<evidence type="ECO:0000256" key="2">
    <source>
        <dbReference type="ARBA" id="ARBA00004236"/>
    </source>
</evidence>
<dbReference type="Proteomes" id="UP000592216">
    <property type="component" value="Unassembled WGS sequence"/>
</dbReference>
<comment type="caution">
    <text evidence="17">The sequence shown here is derived from an EMBL/GenBank/DDBJ whole genome shotgun (WGS) entry which is preliminary data.</text>
</comment>
<organism evidence="17 18">
    <name type="scientific">Donghicola mangrovi</name>
    <dbReference type="NCBI Taxonomy" id="2729614"/>
    <lineage>
        <taxon>Bacteria</taxon>
        <taxon>Pseudomonadati</taxon>
        <taxon>Pseudomonadota</taxon>
        <taxon>Alphaproteobacteria</taxon>
        <taxon>Rhodobacterales</taxon>
        <taxon>Roseobacteraceae</taxon>
        <taxon>Donghicola</taxon>
    </lineage>
</organism>
<evidence type="ECO:0000256" key="11">
    <source>
        <dbReference type="ARBA" id="ARBA00022989"/>
    </source>
</evidence>
<dbReference type="SUPFAM" id="SSF56519">
    <property type="entry name" value="Penicillin binding protein dimerisation domain"/>
    <property type="match status" value="1"/>
</dbReference>
<keyword evidence="11 14" id="KW-1133">Transmembrane helix</keyword>
<keyword evidence="13" id="KW-0961">Cell wall biogenesis/degradation</keyword>
<evidence type="ECO:0000256" key="10">
    <source>
        <dbReference type="ARBA" id="ARBA00022984"/>
    </source>
</evidence>
<dbReference type="InterPro" id="IPR005311">
    <property type="entry name" value="PBP_dimer"/>
</dbReference>
<evidence type="ECO:0000313" key="18">
    <source>
        <dbReference type="Proteomes" id="UP000592216"/>
    </source>
</evidence>
<dbReference type="AlphaFoldDB" id="A0A850Q6Z8"/>
<evidence type="ECO:0000259" key="15">
    <source>
        <dbReference type="Pfam" id="PF00905"/>
    </source>
</evidence>
<feature type="domain" description="Penicillin-binding protein transpeptidase" evidence="15">
    <location>
        <begin position="271"/>
        <end position="596"/>
    </location>
</feature>
<proteinExistence type="predicted"/>
<protein>
    <submittedName>
        <fullName evidence="17">Penicillin-binding protein 2</fullName>
        <ecNumber evidence="17">3.4.16.4</ecNumber>
    </submittedName>
</protein>
<dbReference type="EMBL" id="JABCJE010000001">
    <property type="protein sequence ID" value="NVO22490.1"/>
    <property type="molecule type" value="Genomic_DNA"/>
</dbReference>
<evidence type="ECO:0000256" key="1">
    <source>
        <dbReference type="ARBA" id="ARBA00004167"/>
    </source>
</evidence>